<accession>A0A1I2RVQ7</accession>
<gene>
    <name evidence="4" type="ORF">SAMN04488025_1354</name>
</gene>
<feature type="domain" description="Pre-toxin TG" evidence="3">
    <location>
        <begin position="38"/>
        <end position="76"/>
    </location>
</feature>
<protein>
    <recommendedName>
        <fullName evidence="3">Pre-toxin TG domain-containing protein</fullName>
    </recommendedName>
</protein>
<evidence type="ECO:0000256" key="2">
    <source>
        <dbReference type="ARBA" id="ARBA00022525"/>
    </source>
</evidence>
<evidence type="ECO:0000259" key="3">
    <source>
        <dbReference type="Pfam" id="PF14449"/>
    </source>
</evidence>
<sequence length="330" mass="37482">MWNKTKDYMASGQILKDAAHIGKETLDFLILDDVSGCFTGKDTDGNQLAGWERGLSCVSLVPAAKWAKFGKYADEVFAFASKLDDKLASTRLGEGMRTAKRKLEDLFGRGKQVACGCNSRNHFLENVRHPSQNTDEAYEAYFETILGKRLRRVKATDLASPNSPVNIPGEVLGQWIKDGRVKRGIPRKLDNYIKNYKPQKIQLDKDLIVTIDKDAMKYILEGHHPKHFNPKARIKHNGNVKEKNTLFPKNMTEKDVEQLLIKIVQQERDVISKWPSTRGFQLGKKVKGKGKDIIVDGIKYVIGFQEEVISNGMRYRRVGQFYPIVDLPDK</sequence>
<dbReference type="GO" id="GO:0005576">
    <property type="term" value="C:extracellular region"/>
    <property type="evidence" value="ECO:0007669"/>
    <property type="project" value="UniProtKB-SubCell"/>
</dbReference>
<evidence type="ECO:0000313" key="5">
    <source>
        <dbReference type="Proteomes" id="UP000198661"/>
    </source>
</evidence>
<dbReference type="EMBL" id="FOOK01000035">
    <property type="protein sequence ID" value="SFG44714.1"/>
    <property type="molecule type" value="Genomic_DNA"/>
</dbReference>
<reference evidence="5" key="1">
    <citation type="submission" date="2016-10" db="EMBL/GenBank/DDBJ databases">
        <authorList>
            <person name="Varghese N."/>
            <person name="Submissions S."/>
        </authorList>
    </citation>
    <scope>NUCLEOTIDE SEQUENCE [LARGE SCALE GENOMIC DNA]</scope>
    <source>
        <strain evidence="5">DSM 44945</strain>
    </source>
</reference>
<dbReference type="Proteomes" id="UP000198661">
    <property type="component" value="Unassembled WGS sequence"/>
</dbReference>
<dbReference type="InterPro" id="IPR027797">
    <property type="entry name" value="PT-TG_dom"/>
</dbReference>
<evidence type="ECO:0000313" key="4">
    <source>
        <dbReference type="EMBL" id="SFG44714.1"/>
    </source>
</evidence>
<dbReference type="AlphaFoldDB" id="A0A1I2RVQ7"/>
<evidence type="ECO:0000256" key="1">
    <source>
        <dbReference type="ARBA" id="ARBA00004613"/>
    </source>
</evidence>
<organism evidence="4 5">
    <name type="scientific">Planifilum fulgidum</name>
    <dbReference type="NCBI Taxonomy" id="201973"/>
    <lineage>
        <taxon>Bacteria</taxon>
        <taxon>Bacillati</taxon>
        <taxon>Bacillota</taxon>
        <taxon>Bacilli</taxon>
        <taxon>Bacillales</taxon>
        <taxon>Thermoactinomycetaceae</taxon>
        <taxon>Planifilum</taxon>
    </lineage>
</organism>
<comment type="subcellular location">
    <subcellularLocation>
        <location evidence="1">Secreted</location>
    </subcellularLocation>
</comment>
<dbReference type="STRING" id="201973.SAMN04488025_1354"/>
<proteinExistence type="predicted"/>
<keyword evidence="2" id="KW-0964">Secreted</keyword>
<keyword evidence="5" id="KW-1185">Reference proteome</keyword>
<dbReference type="Pfam" id="PF14449">
    <property type="entry name" value="PT-TG"/>
    <property type="match status" value="1"/>
</dbReference>
<name>A0A1I2RVQ7_9BACL</name>